<dbReference type="OrthoDB" id="5326645at2759"/>
<reference evidence="2 3" key="1">
    <citation type="journal article" date="2018" name="Nat. Ecol. Evol.">
        <title>Pezizomycetes genomes reveal the molecular basis of ectomycorrhizal truffle lifestyle.</title>
        <authorList>
            <person name="Murat C."/>
            <person name="Payen T."/>
            <person name="Noel B."/>
            <person name="Kuo A."/>
            <person name="Morin E."/>
            <person name="Chen J."/>
            <person name="Kohler A."/>
            <person name="Krizsan K."/>
            <person name="Balestrini R."/>
            <person name="Da Silva C."/>
            <person name="Montanini B."/>
            <person name="Hainaut M."/>
            <person name="Levati E."/>
            <person name="Barry K.W."/>
            <person name="Belfiori B."/>
            <person name="Cichocki N."/>
            <person name="Clum A."/>
            <person name="Dockter R.B."/>
            <person name="Fauchery L."/>
            <person name="Guy J."/>
            <person name="Iotti M."/>
            <person name="Le Tacon F."/>
            <person name="Lindquist E.A."/>
            <person name="Lipzen A."/>
            <person name="Malagnac F."/>
            <person name="Mello A."/>
            <person name="Molinier V."/>
            <person name="Miyauchi S."/>
            <person name="Poulain J."/>
            <person name="Riccioni C."/>
            <person name="Rubini A."/>
            <person name="Sitrit Y."/>
            <person name="Splivallo R."/>
            <person name="Traeger S."/>
            <person name="Wang M."/>
            <person name="Zifcakova L."/>
            <person name="Wipf D."/>
            <person name="Zambonelli A."/>
            <person name="Paolocci F."/>
            <person name="Nowrousian M."/>
            <person name="Ottonello S."/>
            <person name="Baldrian P."/>
            <person name="Spatafora J.W."/>
            <person name="Henrissat B."/>
            <person name="Nagy L.G."/>
            <person name="Aury J.M."/>
            <person name="Wincker P."/>
            <person name="Grigoriev I.V."/>
            <person name="Bonfante P."/>
            <person name="Martin F.M."/>
        </authorList>
    </citation>
    <scope>NUCLEOTIDE SEQUENCE [LARGE SCALE GENOMIC DNA]</scope>
    <source>
        <strain evidence="2 3">ATCC MYA-4762</strain>
    </source>
</reference>
<feature type="compositionally biased region" description="Polar residues" evidence="1">
    <location>
        <begin position="105"/>
        <end position="115"/>
    </location>
</feature>
<name>A0A3N4M1T5_9PEZI</name>
<feature type="region of interest" description="Disordered" evidence="1">
    <location>
        <begin position="40"/>
        <end position="69"/>
    </location>
</feature>
<evidence type="ECO:0000313" key="2">
    <source>
        <dbReference type="EMBL" id="RPB26911.1"/>
    </source>
</evidence>
<feature type="region of interest" description="Disordered" evidence="1">
    <location>
        <begin position="97"/>
        <end position="167"/>
    </location>
</feature>
<evidence type="ECO:0000256" key="1">
    <source>
        <dbReference type="SAM" id="MobiDB-lite"/>
    </source>
</evidence>
<feature type="compositionally biased region" description="Polar residues" evidence="1">
    <location>
        <begin position="40"/>
        <end position="56"/>
    </location>
</feature>
<dbReference type="Proteomes" id="UP000267821">
    <property type="component" value="Unassembled WGS sequence"/>
</dbReference>
<organism evidence="2 3">
    <name type="scientific">Terfezia boudieri ATCC MYA-4762</name>
    <dbReference type="NCBI Taxonomy" id="1051890"/>
    <lineage>
        <taxon>Eukaryota</taxon>
        <taxon>Fungi</taxon>
        <taxon>Dikarya</taxon>
        <taxon>Ascomycota</taxon>
        <taxon>Pezizomycotina</taxon>
        <taxon>Pezizomycetes</taxon>
        <taxon>Pezizales</taxon>
        <taxon>Pezizaceae</taxon>
        <taxon>Terfezia</taxon>
    </lineage>
</organism>
<proteinExistence type="predicted"/>
<dbReference type="InParanoid" id="A0A3N4M1T5"/>
<feature type="compositionally biased region" description="Basic residues" evidence="1">
    <location>
        <begin position="157"/>
        <end position="166"/>
    </location>
</feature>
<evidence type="ECO:0000313" key="3">
    <source>
        <dbReference type="Proteomes" id="UP000267821"/>
    </source>
</evidence>
<dbReference type="AlphaFoldDB" id="A0A3N4M1T5"/>
<protein>
    <submittedName>
        <fullName evidence="2">Uncharacterized protein</fullName>
    </submittedName>
</protein>
<gene>
    <name evidence="2" type="ORF">L211DRAFT_661383</name>
</gene>
<keyword evidence="3" id="KW-1185">Reference proteome</keyword>
<accession>A0A3N4M1T5</accession>
<dbReference type="EMBL" id="ML121533">
    <property type="protein sequence ID" value="RPB26911.1"/>
    <property type="molecule type" value="Genomic_DNA"/>
</dbReference>
<sequence length="355" mass="39926">MSIVTLEDPNTDLELNMSMSDLLGDPGEWRLVWSDSSFEFQESENMAKSPTVNSTEGGPAAHTGKYDGLPLADITASSIPYTSEYYQSTGAIAVSTSEARGEPLTSKQHPETQSPNHKKSRQTLGSADHLLPPPQSTSRAPSKVLGKRKDRELPKTTKQKKFRGAVRGRDYPLHESDYAYVDAPSQNMDNGYWKRMALRYEENVFKALKKWQEEGNTLPPGASLQARAEVPDPSHKEASLDFWYGEYIRVIRVLQQLKVDVELEKRRKRSPTPTFSPQQNLLQTPSCQSQCLQDMPQGLGQHFMGPTHYNAQGTWLYPASFQDGTGYPLCDQEIKTPVSSNYFSQPVMGQYRQQQ</sequence>